<keyword evidence="2" id="KW-1185">Reference proteome</keyword>
<sequence>MRTLRVDDGTAAEWAISAGVVGLDGAIQAQVDSLDEVLAAVDLELDERTARRIRRFTLTPAGSLVWTQDRSGGLHLGRLGGGQRYARDTDALRLGLPHQRDCEWGAGPVPVELVPAAVRETFARGGRNWQQIRTDDGASARLWEHLEGV</sequence>
<accession>D1BIA7</accession>
<dbReference type="HOGENOM" id="CLU_153013_0_0_11"/>
<protein>
    <recommendedName>
        <fullName evidence="3">GAF domain-containing protein</fullName>
    </recommendedName>
</protein>
<evidence type="ECO:0000313" key="2">
    <source>
        <dbReference type="Proteomes" id="UP000000322"/>
    </source>
</evidence>
<organism evidence="1 2">
    <name type="scientific">Sanguibacter keddieii (strain ATCC 51767 / DSM 10542 / NCFB 3025 / ST-74)</name>
    <dbReference type="NCBI Taxonomy" id="446469"/>
    <lineage>
        <taxon>Bacteria</taxon>
        <taxon>Bacillati</taxon>
        <taxon>Actinomycetota</taxon>
        <taxon>Actinomycetes</taxon>
        <taxon>Micrococcales</taxon>
        <taxon>Sanguibacteraceae</taxon>
        <taxon>Sanguibacter</taxon>
    </lineage>
</organism>
<dbReference type="EMBL" id="CP001819">
    <property type="protein sequence ID" value="ACZ22084.1"/>
    <property type="molecule type" value="Genomic_DNA"/>
</dbReference>
<dbReference type="RefSeq" id="WP_012867153.1">
    <property type="nucleotide sequence ID" value="NC_013521.1"/>
</dbReference>
<reference evidence="1 2" key="1">
    <citation type="journal article" date="2009" name="Stand. Genomic Sci.">
        <title>Complete genome sequence of Sanguibacter keddieii type strain (ST-74).</title>
        <authorList>
            <person name="Ivanova N."/>
            <person name="Sikorski J."/>
            <person name="Sims D."/>
            <person name="Brettin T."/>
            <person name="Detter J.C."/>
            <person name="Han C."/>
            <person name="Lapidus A."/>
            <person name="Copeland A."/>
            <person name="Glavina Del Rio T."/>
            <person name="Nolan M."/>
            <person name="Chen F."/>
            <person name="Lucas S."/>
            <person name="Tice H."/>
            <person name="Cheng J.F."/>
            <person name="Bruce D."/>
            <person name="Goodwin L."/>
            <person name="Pitluck S."/>
            <person name="Pati A."/>
            <person name="Mavromatis K."/>
            <person name="Chen A."/>
            <person name="Palaniappan K."/>
            <person name="D'haeseleer P."/>
            <person name="Chain P."/>
            <person name="Bristow J."/>
            <person name="Eisen J.A."/>
            <person name="Markowitz V."/>
            <person name="Hugenholtz P."/>
            <person name="Goker M."/>
            <person name="Pukall R."/>
            <person name="Klenk H.P."/>
            <person name="Kyrpides N.C."/>
        </authorList>
    </citation>
    <scope>NUCLEOTIDE SEQUENCE [LARGE SCALE GENOMIC DNA]</scope>
    <source>
        <strain evidence="2">ATCC 51767 / DSM 10542 / NCFB 3025 / ST-74</strain>
    </source>
</reference>
<name>D1BIA7_SANKS</name>
<dbReference type="AlphaFoldDB" id="D1BIA7"/>
<evidence type="ECO:0008006" key="3">
    <source>
        <dbReference type="Google" id="ProtNLM"/>
    </source>
</evidence>
<dbReference type="Proteomes" id="UP000000322">
    <property type="component" value="Chromosome"/>
</dbReference>
<evidence type="ECO:0000313" key="1">
    <source>
        <dbReference type="EMBL" id="ACZ22084.1"/>
    </source>
</evidence>
<gene>
    <name evidence="1" type="ordered locus">Sked_21640</name>
</gene>
<dbReference type="eggNOG" id="ENOG5033861">
    <property type="taxonomic scope" value="Bacteria"/>
</dbReference>
<dbReference type="KEGG" id="ske:Sked_21640"/>
<proteinExistence type="predicted"/>